<gene>
    <name evidence="4" type="ORF">Pan189_18400</name>
</gene>
<dbReference type="InterPro" id="IPR000979">
    <property type="entry name" value="Phosphodiesterase_MJ0936/Vps29"/>
</dbReference>
<evidence type="ECO:0000313" key="4">
    <source>
        <dbReference type="EMBL" id="QDT37460.1"/>
    </source>
</evidence>
<reference evidence="4 5" key="1">
    <citation type="submission" date="2019-02" db="EMBL/GenBank/DDBJ databases">
        <title>Deep-cultivation of Planctomycetes and their phenomic and genomic characterization uncovers novel biology.</title>
        <authorList>
            <person name="Wiegand S."/>
            <person name="Jogler M."/>
            <person name="Boedeker C."/>
            <person name="Pinto D."/>
            <person name="Vollmers J."/>
            <person name="Rivas-Marin E."/>
            <person name="Kohn T."/>
            <person name="Peeters S.H."/>
            <person name="Heuer A."/>
            <person name="Rast P."/>
            <person name="Oberbeckmann S."/>
            <person name="Bunk B."/>
            <person name="Jeske O."/>
            <person name="Meyerdierks A."/>
            <person name="Storesund J.E."/>
            <person name="Kallscheuer N."/>
            <person name="Luecker S."/>
            <person name="Lage O.M."/>
            <person name="Pohl T."/>
            <person name="Merkel B.J."/>
            <person name="Hornburger P."/>
            <person name="Mueller R.-W."/>
            <person name="Bruemmer F."/>
            <person name="Labrenz M."/>
            <person name="Spormann A.M."/>
            <person name="Op den Camp H."/>
            <person name="Overmann J."/>
            <person name="Amann R."/>
            <person name="Jetten M.S.M."/>
            <person name="Mascher T."/>
            <person name="Medema M.H."/>
            <person name="Devos D.P."/>
            <person name="Kaster A.-K."/>
            <person name="Ovreas L."/>
            <person name="Rohde M."/>
            <person name="Galperin M.Y."/>
            <person name="Jogler C."/>
        </authorList>
    </citation>
    <scope>NUCLEOTIDE SEQUENCE [LARGE SCALE GENOMIC DNA]</scope>
    <source>
        <strain evidence="4 5">Pan189</strain>
    </source>
</reference>
<keyword evidence="2" id="KW-0479">Metal-binding</keyword>
<evidence type="ECO:0000313" key="5">
    <source>
        <dbReference type="Proteomes" id="UP000317318"/>
    </source>
</evidence>
<evidence type="ECO:0000256" key="1">
    <source>
        <dbReference type="ARBA" id="ARBA00008950"/>
    </source>
</evidence>
<dbReference type="NCBIfam" id="TIGR00040">
    <property type="entry name" value="yfcE"/>
    <property type="match status" value="1"/>
</dbReference>
<dbReference type="InterPro" id="IPR024654">
    <property type="entry name" value="Calcineurin-like_PHP_lpxH"/>
</dbReference>
<dbReference type="GO" id="GO:0016787">
    <property type="term" value="F:hydrolase activity"/>
    <property type="evidence" value="ECO:0007669"/>
    <property type="project" value="UniProtKB-UniRule"/>
</dbReference>
<dbReference type="EMBL" id="CP036268">
    <property type="protein sequence ID" value="QDT37460.1"/>
    <property type="molecule type" value="Genomic_DNA"/>
</dbReference>
<dbReference type="PANTHER" id="PTHR43165:SF1">
    <property type="entry name" value="PHOSPHODIESTERASE MJ0936"/>
    <property type="match status" value="1"/>
</dbReference>
<evidence type="ECO:0000256" key="2">
    <source>
        <dbReference type="RuleBase" id="RU362039"/>
    </source>
</evidence>
<dbReference type="EC" id="3.1.4.-" evidence="2"/>
<dbReference type="Pfam" id="PF12850">
    <property type="entry name" value="Metallophos_2"/>
    <property type="match status" value="1"/>
</dbReference>
<evidence type="ECO:0000259" key="3">
    <source>
        <dbReference type="Pfam" id="PF12850"/>
    </source>
</evidence>
<dbReference type="SUPFAM" id="SSF56300">
    <property type="entry name" value="Metallo-dependent phosphatases"/>
    <property type="match status" value="1"/>
</dbReference>
<organism evidence="4 5">
    <name type="scientific">Stratiformator vulcanicus</name>
    <dbReference type="NCBI Taxonomy" id="2527980"/>
    <lineage>
        <taxon>Bacteria</taxon>
        <taxon>Pseudomonadati</taxon>
        <taxon>Planctomycetota</taxon>
        <taxon>Planctomycetia</taxon>
        <taxon>Planctomycetales</taxon>
        <taxon>Planctomycetaceae</taxon>
        <taxon>Stratiformator</taxon>
    </lineage>
</organism>
<dbReference type="Proteomes" id="UP000317318">
    <property type="component" value="Chromosome"/>
</dbReference>
<dbReference type="InterPro" id="IPR053193">
    <property type="entry name" value="MetalloPDE_YfcE-like"/>
</dbReference>
<sequence length="184" mass="20052">MARQPEFAPKEQMKIAVFADTHDHVSMTQRAINFFNAAEVDLTIFAGDLVSPILTPTLRRLSSPLVACFGDNEGNRIGITGGLRTVGTIAQGPIGVRTEGDLRILITHQLELCRGFLDDARIVIWAHTHRPGISRDSSGRLFVNPGETCGWVFGRPTVALIETNPNDPSATVARIIDLEPEPSL</sequence>
<name>A0A517R0V2_9PLAN</name>
<proteinExistence type="inferred from homology"/>
<comment type="similarity">
    <text evidence="1 2">Belongs to the metallophosphoesterase superfamily. YfcE family.</text>
</comment>
<feature type="domain" description="Calcineurin-like phosphoesterase" evidence="3">
    <location>
        <begin position="13"/>
        <end position="164"/>
    </location>
</feature>
<keyword evidence="5" id="KW-1185">Reference proteome</keyword>
<dbReference type="KEGG" id="svp:Pan189_18400"/>
<dbReference type="PANTHER" id="PTHR43165">
    <property type="entry name" value="METALLOPHOSPHOESTERASE"/>
    <property type="match status" value="1"/>
</dbReference>
<protein>
    <recommendedName>
        <fullName evidence="2">Phosphoesterase</fullName>
        <ecNumber evidence="2">3.1.4.-</ecNumber>
    </recommendedName>
</protein>
<accession>A0A517R0V2</accession>
<dbReference type="GO" id="GO:0046872">
    <property type="term" value="F:metal ion binding"/>
    <property type="evidence" value="ECO:0007669"/>
    <property type="project" value="UniProtKB-KW"/>
</dbReference>
<dbReference type="RefSeq" id="WP_145363570.1">
    <property type="nucleotide sequence ID" value="NZ_CP036268.1"/>
</dbReference>
<dbReference type="AlphaFoldDB" id="A0A517R0V2"/>
<dbReference type="OrthoDB" id="9800565at2"/>
<dbReference type="InterPro" id="IPR029052">
    <property type="entry name" value="Metallo-depent_PP-like"/>
</dbReference>
<comment type="cofactor">
    <cofactor evidence="2">
        <name>a divalent metal cation</name>
        <dbReference type="ChEBI" id="CHEBI:60240"/>
    </cofactor>
</comment>
<dbReference type="Gene3D" id="3.60.21.10">
    <property type="match status" value="1"/>
</dbReference>